<dbReference type="Pfam" id="PF07435">
    <property type="entry name" value="YycH"/>
    <property type="match status" value="1"/>
</dbReference>
<evidence type="ECO:0000313" key="3">
    <source>
        <dbReference type="Proteomes" id="UP000051445"/>
    </source>
</evidence>
<reference evidence="2 3" key="1">
    <citation type="journal article" date="2015" name="Genome Announc.">
        <title>Expanding the biotechnology potential of lactobacilli through comparative genomics of 213 strains and associated genera.</title>
        <authorList>
            <person name="Sun Z."/>
            <person name="Harris H.M."/>
            <person name="McCann A."/>
            <person name="Guo C."/>
            <person name="Argimon S."/>
            <person name="Zhang W."/>
            <person name="Yang X."/>
            <person name="Jeffery I.B."/>
            <person name="Cooney J.C."/>
            <person name="Kagawa T.F."/>
            <person name="Liu W."/>
            <person name="Song Y."/>
            <person name="Salvetti E."/>
            <person name="Wrobel A."/>
            <person name="Rasinkangas P."/>
            <person name="Parkhill J."/>
            <person name="Rea M.C."/>
            <person name="O'Sullivan O."/>
            <person name="Ritari J."/>
            <person name="Douillard F.P."/>
            <person name="Paul Ross R."/>
            <person name="Yang R."/>
            <person name="Briner A.E."/>
            <person name="Felis G.E."/>
            <person name="de Vos W.M."/>
            <person name="Barrangou R."/>
            <person name="Klaenhammer T.R."/>
            <person name="Caufield P.W."/>
            <person name="Cui Y."/>
            <person name="Zhang H."/>
            <person name="O'Toole P.W."/>
        </authorList>
    </citation>
    <scope>NUCLEOTIDE SEQUENCE [LARGE SCALE GENOMIC DNA]</scope>
    <source>
        <strain evidence="2 3">DSM 13145</strain>
    </source>
</reference>
<feature type="domain" description="Regulatory protein YycH" evidence="1">
    <location>
        <begin position="2"/>
        <end position="411"/>
    </location>
</feature>
<dbReference type="CDD" id="cd15787">
    <property type="entry name" value="YycH_N"/>
    <property type="match status" value="1"/>
</dbReference>
<evidence type="ECO:0000313" key="2">
    <source>
        <dbReference type="EMBL" id="KRL27848.1"/>
    </source>
</evidence>
<dbReference type="Proteomes" id="UP000051445">
    <property type="component" value="Unassembled WGS sequence"/>
</dbReference>
<comment type="caution">
    <text evidence="2">The sequence shown here is derived from an EMBL/GenBank/DDBJ whole genome shotgun (WGS) entry which is preliminary data.</text>
</comment>
<accession>A0A0R1PH73</accession>
<dbReference type="InterPro" id="IPR009996">
    <property type="entry name" value="YycH"/>
</dbReference>
<evidence type="ECO:0000259" key="1">
    <source>
        <dbReference type="Pfam" id="PF07435"/>
    </source>
</evidence>
<name>A0A0R1PH73_9LACO</name>
<gene>
    <name evidence="2" type="ORF">FD27_GL000590</name>
</gene>
<organism evidence="2 3">
    <name type="scientific">Limosilactobacillus frumenti DSM 13145</name>
    <dbReference type="NCBI Taxonomy" id="1423746"/>
    <lineage>
        <taxon>Bacteria</taxon>
        <taxon>Bacillati</taxon>
        <taxon>Bacillota</taxon>
        <taxon>Bacilli</taxon>
        <taxon>Lactobacillales</taxon>
        <taxon>Lactobacillaceae</taxon>
        <taxon>Limosilactobacillus</taxon>
    </lineage>
</organism>
<dbReference type="EMBL" id="AZER01000014">
    <property type="protein sequence ID" value="KRL27848.1"/>
    <property type="molecule type" value="Genomic_DNA"/>
</dbReference>
<keyword evidence="3" id="KW-1185">Reference proteome</keyword>
<dbReference type="Gene3D" id="3.10.450.310">
    <property type="match status" value="1"/>
</dbReference>
<protein>
    <submittedName>
        <fullName evidence="2">YycH family protein</fullName>
    </submittedName>
</protein>
<sequence>MIISLILSGIIWTNPFQYDHPRDTSSGNQNTSAQSIGDLYLPTQVVKNSSGQDQNLLYSSRVNLVRQAQRQIKHWQLGWSVLVKNNNSDVYLSYLRQPDSLMLSYSDPVPATIFNETFAQTIDTSRIKQVDHILIHLNHPRSIYLLCDQGYRVYRVRIGRGNTDKYLKPFIGNTHSIDKVAVEHKIINGKTLLLYPHSFSLPVFGYQVTAQNADTLSQNLISSNKRSTVNTNHNGHITTYRDGDDKRVFYDHWNGEIHYRNFLSKQDVPASSELYSYFYRLIARTGIPLNNLRYDGISQHQRMISYRSYVEGFPIYNHDSYGAIKVKAANDGKLQLWMSLYNIQVPLPIDRQAEKIPSTTTVFNELRENNKLKDISDIRVGYLWRSDSTSKVVRLTPTYFVKYNGSWINYQKLEK</sequence>
<dbReference type="PATRIC" id="fig|1423746.3.peg.600"/>
<dbReference type="STRING" id="1423746.FD27_GL000590"/>
<proteinExistence type="predicted"/>
<dbReference type="AlphaFoldDB" id="A0A0R1PH73"/>